<dbReference type="AlphaFoldDB" id="A0A1I2FVR1"/>
<name>A0A1I2FVR1_9BURK</name>
<dbReference type="Pfam" id="PF01553">
    <property type="entry name" value="Acyltransferase"/>
    <property type="match status" value="1"/>
</dbReference>
<feature type="domain" description="Phospholipid/glycerol acyltransferase" evidence="3">
    <location>
        <begin position="85"/>
        <end position="221"/>
    </location>
</feature>
<sequence length="298" mass="33293">MFALLKMVACGLVLALNTVGCFSLMMPFALAKLVLPFAPVRRVTDRVLAALAELWIGINNLWIRAANPARWQVSGLEGLSPRHWYLVTCNHQSWVDILVMQRVFNRRIPLLKFFLKYELIYVPVIGLAWWALDFPFMRRSSGGASARQDLRAAKAACEKFRRMPTAVMNFAEGTRFTPEKHAEQASPYRHLLVPKYGGMATALQTLHDQLDSVLDVTIAYPDGVPSFSDALAGRLGRVIVHVERRPVPGAPSRAGARNAMQEWLDGLWREKDARLDTWLGTGPTASPADPAVEPHQKP</sequence>
<dbReference type="SUPFAM" id="SSF69593">
    <property type="entry name" value="Glycerol-3-phosphate (1)-acyltransferase"/>
    <property type="match status" value="1"/>
</dbReference>
<reference evidence="5" key="1">
    <citation type="submission" date="2016-10" db="EMBL/GenBank/DDBJ databases">
        <authorList>
            <person name="Varghese N."/>
            <person name="Submissions S."/>
        </authorList>
    </citation>
    <scope>NUCLEOTIDE SEQUENCE [LARGE SCALE GENOMIC DNA]</scope>
    <source>
        <strain evidence="5">DSM 27981</strain>
    </source>
</reference>
<gene>
    <name evidence="4" type="ORF">SAMN04489711_1124</name>
</gene>
<keyword evidence="2" id="KW-0812">Transmembrane</keyword>
<keyword evidence="2" id="KW-1133">Transmembrane helix</keyword>
<dbReference type="STRING" id="1177982.SAMN04489711_1124"/>
<dbReference type="SMART" id="SM00563">
    <property type="entry name" value="PlsC"/>
    <property type="match status" value="1"/>
</dbReference>
<dbReference type="Proteomes" id="UP000199119">
    <property type="component" value="Unassembled WGS sequence"/>
</dbReference>
<protein>
    <submittedName>
        <fullName evidence="4">1-acyl-sn-glycerol-3-phosphate acyltransferases</fullName>
    </submittedName>
</protein>
<evidence type="ECO:0000256" key="1">
    <source>
        <dbReference type="SAM" id="MobiDB-lite"/>
    </source>
</evidence>
<accession>A0A1I2FVR1</accession>
<keyword evidence="4" id="KW-0012">Acyltransferase</keyword>
<organism evidence="4 5">
    <name type="scientific">Paracidovorax wautersii</name>
    <dbReference type="NCBI Taxonomy" id="1177982"/>
    <lineage>
        <taxon>Bacteria</taxon>
        <taxon>Pseudomonadati</taxon>
        <taxon>Pseudomonadota</taxon>
        <taxon>Betaproteobacteria</taxon>
        <taxon>Burkholderiales</taxon>
        <taxon>Comamonadaceae</taxon>
        <taxon>Paracidovorax</taxon>
    </lineage>
</organism>
<evidence type="ECO:0000313" key="4">
    <source>
        <dbReference type="EMBL" id="SFF08596.1"/>
    </source>
</evidence>
<dbReference type="PANTHER" id="PTHR10983:SF16">
    <property type="entry name" value="LYSOCARDIOLIPIN ACYLTRANSFERASE 1"/>
    <property type="match status" value="1"/>
</dbReference>
<dbReference type="NCBIfam" id="NF010621">
    <property type="entry name" value="PRK14014.1"/>
    <property type="match status" value="1"/>
</dbReference>
<evidence type="ECO:0000259" key="3">
    <source>
        <dbReference type="SMART" id="SM00563"/>
    </source>
</evidence>
<dbReference type="InterPro" id="IPR002123">
    <property type="entry name" value="Plipid/glycerol_acylTrfase"/>
</dbReference>
<dbReference type="EMBL" id="FONX01000012">
    <property type="protein sequence ID" value="SFF08596.1"/>
    <property type="molecule type" value="Genomic_DNA"/>
</dbReference>
<keyword evidence="5" id="KW-1185">Reference proteome</keyword>
<keyword evidence="2" id="KW-0472">Membrane</keyword>
<evidence type="ECO:0000313" key="5">
    <source>
        <dbReference type="Proteomes" id="UP000199119"/>
    </source>
</evidence>
<feature type="region of interest" description="Disordered" evidence="1">
    <location>
        <begin position="277"/>
        <end position="298"/>
    </location>
</feature>
<feature type="transmembrane region" description="Helical" evidence="2">
    <location>
        <begin position="110"/>
        <end position="132"/>
    </location>
</feature>
<evidence type="ECO:0000256" key="2">
    <source>
        <dbReference type="SAM" id="Phobius"/>
    </source>
</evidence>
<feature type="transmembrane region" description="Helical" evidence="2">
    <location>
        <begin position="47"/>
        <end position="63"/>
    </location>
</feature>
<dbReference type="OrthoDB" id="319710at2"/>
<keyword evidence="4" id="KW-0808">Transferase</keyword>
<dbReference type="GO" id="GO:0016746">
    <property type="term" value="F:acyltransferase activity"/>
    <property type="evidence" value="ECO:0007669"/>
    <property type="project" value="UniProtKB-KW"/>
</dbReference>
<dbReference type="PANTHER" id="PTHR10983">
    <property type="entry name" value="1-ACYLGLYCEROL-3-PHOSPHATE ACYLTRANSFERASE-RELATED"/>
    <property type="match status" value="1"/>
</dbReference>
<dbReference type="RefSeq" id="WP_092940420.1">
    <property type="nucleotide sequence ID" value="NZ_FONX01000012.1"/>
</dbReference>
<proteinExistence type="predicted"/>
<dbReference type="CDD" id="cd07990">
    <property type="entry name" value="LPLAT_LCLAT1-like"/>
    <property type="match status" value="1"/>
</dbReference>